<dbReference type="SUPFAM" id="SSF88723">
    <property type="entry name" value="PIN domain-like"/>
    <property type="match status" value="1"/>
</dbReference>
<dbReference type="CDD" id="cd08553">
    <property type="entry name" value="PIN_Fcf1-like"/>
    <property type="match status" value="1"/>
</dbReference>
<reference evidence="9 10" key="1">
    <citation type="submission" date="2021-07" db="EMBL/GenBank/DDBJ databases">
        <title>The Aristolochia fimbriata genome: insights into angiosperm evolution, floral development and chemical biosynthesis.</title>
        <authorList>
            <person name="Jiao Y."/>
        </authorList>
    </citation>
    <scope>NUCLEOTIDE SEQUENCE [LARGE SCALE GENOMIC DNA]</scope>
    <source>
        <strain evidence="9">IBCAS-2021</strain>
        <tissue evidence="9">Leaf</tissue>
    </source>
</reference>
<evidence type="ECO:0000256" key="1">
    <source>
        <dbReference type="ARBA" id="ARBA00004604"/>
    </source>
</evidence>
<dbReference type="Gene3D" id="3.40.50.1010">
    <property type="entry name" value="5'-nuclease"/>
    <property type="match status" value="1"/>
</dbReference>
<feature type="domain" description="UTP23 sensor motif region" evidence="8">
    <location>
        <begin position="223"/>
        <end position="241"/>
    </location>
</feature>
<evidence type="ECO:0000313" key="10">
    <source>
        <dbReference type="Proteomes" id="UP000825729"/>
    </source>
</evidence>
<proteinExistence type="inferred from homology"/>
<dbReference type="Pfam" id="PF24779">
    <property type="entry name" value="UTP23_sensor"/>
    <property type="match status" value="1"/>
</dbReference>
<evidence type="ECO:0000313" key="9">
    <source>
        <dbReference type="EMBL" id="KAG9441130.1"/>
    </source>
</evidence>
<comment type="similarity">
    <text evidence="6">Belongs to the UTP23/FCF1 family. UTP23 subfamily.</text>
</comment>
<evidence type="ECO:0000259" key="8">
    <source>
        <dbReference type="Pfam" id="PF24779"/>
    </source>
</evidence>
<evidence type="ECO:0000256" key="5">
    <source>
        <dbReference type="ARBA" id="ARBA00037300"/>
    </source>
</evidence>
<protein>
    <recommendedName>
        <fullName evidence="8">UTP23 sensor motif region domain-containing protein</fullName>
    </recommendedName>
</protein>
<keyword evidence="3" id="KW-0698">rRNA processing</keyword>
<feature type="region of interest" description="Disordered" evidence="7">
    <location>
        <begin position="223"/>
        <end position="278"/>
    </location>
</feature>
<evidence type="ECO:0000256" key="7">
    <source>
        <dbReference type="SAM" id="MobiDB-lite"/>
    </source>
</evidence>
<evidence type="ECO:0000256" key="6">
    <source>
        <dbReference type="ARBA" id="ARBA00038503"/>
    </source>
</evidence>
<gene>
    <name evidence="9" type="ORF">H6P81_016984</name>
</gene>
<dbReference type="Pfam" id="PF04900">
    <property type="entry name" value="Fcf1"/>
    <property type="match status" value="1"/>
</dbReference>
<keyword evidence="2" id="KW-0690">Ribosome biogenesis</keyword>
<dbReference type="InterPro" id="IPR006984">
    <property type="entry name" value="Fcf1/UTP23"/>
</dbReference>
<evidence type="ECO:0000256" key="4">
    <source>
        <dbReference type="ARBA" id="ARBA00023242"/>
    </source>
</evidence>
<comment type="caution">
    <text evidence="9">The sequence shown here is derived from an EMBL/GenBank/DDBJ whole genome shotgun (WGS) entry which is preliminary data.</text>
</comment>
<keyword evidence="10" id="KW-1185">Reference proteome</keyword>
<organism evidence="9 10">
    <name type="scientific">Aristolochia fimbriata</name>
    <name type="common">White veined hardy Dutchman's pipe vine</name>
    <dbReference type="NCBI Taxonomy" id="158543"/>
    <lineage>
        <taxon>Eukaryota</taxon>
        <taxon>Viridiplantae</taxon>
        <taxon>Streptophyta</taxon>
        <taxon>Embryophyta</taxon>
        <taxon>Tracheophyta</taxon>
        <taxon>Spermatophyta</taxon>
        <taxon>Magnoliopsida</taxon>
        <taxon>Magnoliidae</taxon>
        <taxon>Piperales</taxon>
        <taxon>Aristolochiaceae</taxon>
        <taxon>Aristolochia</taxon>
    </lineage>
</organism>
<accession>A0AAV7DYU7</accession>
<keyword evidence="4" id="KW-0539">Nucleus</keyword>
<evidence type="ECO:0000256" key="3">
    <source>
        <dbReference type="ARBA" id="ARBA00022552"/>
    </source>
</evidence>
<name>A0AAV7DYU7_ARIFI</name>
<sequence length="278" mass="31203">MRVKKQKRHRKTVRFYTACFGFREPFKVLCDGTFIHHLLIHQLVPADHSLSNLLGGPTKLFTSHCIVSELKSLGDSYSDSLRAARELPMARCEHLGHRKSGSNCIQDIIGENNSEHFFLATQDVELRTKLREIPGVPLIYGLRNSLFLEPPSTSNRQFVKSTEEERLHVSESECKILNKKSGSNLSVIQPVEDPSNASEVMKQLVTNGKTKKKPLGVADKVQFKRKKAKGPNPLSVKKKSKACPPVPQNQVGEAGNAVKKRNRKRKSQKKSNVDENNS</sequence>
<dbReference type="GO" id="GO:0032040">
    <property type="term" value="C:small-subunit processome"/>
    <property type="evidence" value="ECO:0007669"/>
    <property type="project" value="InterPro"/>
</dbReference>
<dbReference type="GO" id="GO:0006364">
    <property type="term" value="P:rRNA processing"/>
    <property type="evidence" value="ECO:0007669"/>
    <property type="project" value="UniProtKB-KW"/>
</dbReference>
<dbReference type="InterPro" id="IPR057776">
    <property type="entry name" value="UTP23_sensor"/>
</dbReference>
<feature type="compositionally biased region" description="Basic residues" evidence="7">
    <location>
        <begin position="258"/>
        <end position="269"/>
    </location>
</feature>
<comment type="function">
    <text evidence="5">Involved in rRNA-processing and ribosome biogenesis.</text>
</comment>
<dbReference type="PANTHER" id="PTHR12416">
    <property type="entry name" value="RRNA-PROCESSING PROTEIN UTP23 HOMOLOG"/>
    <property type="match status" value="1"/>
</dbReference>
<dbReference type="InterPro" id="IPR029060">
    <property type="entry name" value="PIN-like_dom_sf"/>
</dbReference>
<evidence type="ECO:0000256" key="2">
    <source>
        <dbReference type="ARBA" id="ARBA00022517"/>
    </source>
</evidence>
<dbReference type="Proteomes" id="UP000825729">
    <property type="component" value="Unassembled WGS sequence"/>
</dbReference>
<comment type="subcellular location">
    <subcellularLocation>
        <location evidence="1">Nucleus</location>
        <location evidence="1">Nucleolus</location>
    </subcellularLocation>
</comment>
<dbReference type="EMBL" id="JAINDJ010000007">
    <property type="protein sequence ID" value="KAG9441130.1"/>
    <property type="molecule type" value="Genomic_DNA"/>
</dbReference>
<dbReference type="FunFam" id="3.40.50.1010:FF:000006">
    <property type="entry name" value="rRNA-processing protein UTP23 homolog"/>
    <property type="match status" value="1"/>
</dbReference>
<dbReference type="AlphaFoldDB" id="A0AAV7DYU7"/>